<reference evidence="2 3" key="1">
    <citation type="submission" date="2018-04" db="EMBL/GenBank/DDBJ databases">
        <title>Methylobacterium sp. PR1016A genome.</title>
        <authorList>
            <person name="Park W."/>
        </authorList>
    </citation>
    <scope>NUCLEOTIDE SEQUENCE [LARGE SCALE GENOMIC DNA]</scope>
    <source>
        <strain evidence="2 3">PR1016A</strain>
    </source>
</reference>
<sequence>MRRFAVPLLLALALTPGAVSAHGEAPRAAHGGLMQEAQELWVELVVKGADVAVYVVDQDRKPVPAAQISGTATVLAGGQSYKVELSAAGGEGVQGRLPAPVTGNVVATVALKVVGKAVSARFAGKA</sequence>
<dbReference type="Proteomes" id="UP000244755">
    <property type="component" value="Chromosome 2"/>
</dbReference>
<dbReference type="EMBL" id="CP028844">
    <property type="protein sequence ID" value="AWB26025.1"/>
    <property type="molecule type" value="Genomic_DNA"/>
</dbReference>
<name>A0A2R4WWX8_9HYPH</name>
<feature type="signal peptide" evidence="1">
    <location>
        <begin position="1"/>
        <end position="21"/>
    </location>
</feature>
<dbReference type="OrthoDB" id="7933680at2"/>
<evidence type="ECO:0000313" key="2">
    <source>
        <dbReference type="EMBL" id="AWB26025.1"/>
    </source>
</evidence>
<feature type="chain" id="PRO_5015350337" evidence="1">
    <location>
        <begin position="22"/>
        <end position="126"/>
    </location>
</feature>
<dbReference type="AlphaFoldDB" id="A0A2R4WWX8"/>
<evidence type="ECO:0000256" key="1">
    <source>
        <dbReference type="SAM" id="SignalP"/>
    </source>
</evidence>
<gene>
    <name evidence="2" type="ORF">DA075_34445</name>
</gene>
<dbReference type="RefSeq" id="WP_091891723.1">
    <property type="nucleotide sequence ID" value="NZ_CP028844.1"/>
</dbReference>
<organism evidence="2 3">
    <name type="scientific">Methylobacterium currus</name>
    <dbReference type="NCBI Taxonomy" id="2051553"/>
    <lineage>
        <taxon>Bacteria</taxon>
        <taxon>Pseudomonadati</taxon>
        <taxon>Pseudomonadota</taxon>
        <taxon>Alphaproteobacteria</taxon>
        <taxon>Hyphomicrobiales</taxon>
        <taxon>Methylobacteriaceae</taxon>
        <taxon>Methylobacterium</taxon>
    </lineage>
</organism>
<keyword evidence="3" id="KW-1185">Reference proteome</keyword>
<accession>A0A2R4WWX8</accession>
<proteinExistence type="predicted"/>
<keyword evidence="1" id="KW-0732">Signal</keyword>
<evidence type="ECO:0000313" key="3">
    <source>
        <dbReference type="Proteomes" id="UP000244755"/>
    </source>
</evidence>
<dbReference type="KEGG" id="mee:DA075_34445"/>
<protein>
    <submittedName>
        <fullName evidence="2">Adenylosuccinate synthase</fullName>
    </submittedName>
</protein>